<dbReference type="EMBL" id="BFAZ01000009">
    <property type="protein sequence ID" value="GBF43358.1"/>
    <property type="molecule type" value="Genomic_DNA"/>
</dbReference>
<dbReference type="Gene3D" id="3.40.50.10490">
    <property type="entry name" value="Glucose-6-phosphate isomerase like protein, domain 1"/>
    <property type="match status" value="2"/>
</dbReference>
<dbReference type="FunFam" id="3.40.50.10490:FF:000015">
    <property type="entry name" value="Glucose-6-phosphate isomerase"/>
    <property type="match status" value="1"/>
</dbReference>
<evidence type="ECO:0000313" key="10">
    <source>
        <dbReference type="EMBL" id="GBF43358.1"/>
    </source>
</evidence>
<reference evidence="11" key="1">
    <citation type="journal article" date="2019" name="Microbiol. Immunol.">
        <title>Molecular and phenotypic characterization of Leptospira johnsonii sp. nov., Leptospira ellinghausenii sp. nov. and Leptospira ryugenii sp. nov. isolated from soil and water in Japan.</title>
        <authorList>
            <person name="Masuzawa T."/>
            <person name="Saito M."/>
            <person name="Nakao R."/>
            <person name="Nikaido Y."/>
            <person name="Matsumoto M."/>
            <person name="Ogawa M."/>
            <person name="Yokoyama M."/>
            <person name="Hidaka Y."/>
            <person name="Tomita J."/>
            <person name="Sakakibara K."/>
            <person name="Suzuki K."/>
            <person name="Yasuda S."/>
            <person name="Sato H."/>
            <person name="Yamaguchi M."/>
            <person name="Yoshida S.I."/>
            <person name="Koizumi N."/>
            <person name="Kawamura Y."/>
        </authorList>
    </citation>
    <scope>NUCLEOTIDE SEQUENCE [LARGE SCALE GENOMIC DNA]</scope>
    <source>
        <strain evidence="11">E18</strain>
    </source>
</reference>
<dbReference type="GO" id="GO:0051156">
    <property type="term" value="P:glucose 6-phosphate metabolic process"/>
    <property type="evidence" value="ECO:0007669"/>
    <property type="project" value="TreeGrafter"/>
</dbReference>
<evidence type="ECO:0000256" key="3">
    <source>
        <dbReference type="ARBA" id="ARBA00022432"/>
    </source>
</evidence>
<dbReference type="PROSITE" id="PS00765">
    <property type="entry name" value="P_GLUCOSE_ISOMERASE_1"/>
    <property type="match status" value="1"/>
</dbReference>
<dbReference type="RefSeq" id="WP_108960967.1">
    <property type="nucleotide sequence ID" value="NZ_BFAZ01000009.1"/>
</dbReference>
<dbReference type="GO" id="GO:0097367">
    <property type="term" value="F:carbohydrate derivative binding"/>
    <property type="evidence" value="ECO:0007669"/>
    <property type="project" value="InterPro"/>
</dbReference>
<comment type="subcellular location">
    <subcellularLocation>
        <location evidence="8">Cytoplasm</location>
    </subcellularLocation>
</comment>
<dbReference type="CDD" id="cd05016">
    <property type="entry name" value="SIS_PGI_2"/>
    <property type="match status" value="1"/>
</dbReference>
<keyword evidence="4 8" id="KW-0963">Cytoplasm</keyword>
<dbReference type="HAMAP" id="MF_00473">
    <property type="entry name" value="G6P_isomerase"/>
    <property type="match status" value="1"/>
</dbReference>
<dbReference type="PRINTS" id="PR00662">
    <property type="entry name" value="G6PISOMERASE"/>
</dbReference>
<organism evidence="10 11">
    <name type="scientific">Leptospira ellinghausenii</name>
    <dbReference type="NCBI Taxonomy" id="1917822"/>
    <lineage>
        <taxon>Bacteria</taxon>
        <taxon>Pseudomonadati</taxon>
        <taxon>Spirochaetota</taxon>
        <taxon>Spirochaetia</taxon>
        <taxon>Leptospirales</taxon>
        <taxon>Leptospiraceae</taxon>
        <taxon>Leptospira</taxon>
    </lineage>
</organism>
<feature type="active site" evidence="8">
    <location>
        <position position="424"/>
    </location>
</feature>
<accession>A0A2P2DFG5</accession>
<dbReference type="CDD" id="cd05015">
    <property type="entry name" value="SIS_PGI_1"/>
    <property type="match status" value="1"/>
</dbReference>
<dbReference type="GO" id="GO:0004347">
    <property type="term" value="F:glucose-6-phosphate isomerase activity"/>
    <property type="evidence" value="ECO:0007669"/>
    <property type="project" value="UniProtKB-UniRule"/>
</dbReference>
<gene>
    <name evidence="8 10" type="primary">pgi</name>
    <name evidence="10" type="ORF">LPTSP2_26550</name>
</gene>
<proteinExistence type="inferred from homology"/>
<keyword evidence="3 8" id="KW-0312">Gluconeogenesis</keyword>
<protein>
    <recommendedName>
        <fullName evidence="8">Glucose-6-phosphate isomerase</fullName>
        <shortName evidence="8">GPI</shortName>
        <ecNumber evidence="8">5.3.1.9</ecNumber>
    </recommendedName>
    <alternativeName>
        <fullName evidence="8">Phosphoglucose isomerase</fullName>
        <shortName evidence="8">PGI</shortName>
    </alternativeName>
    <alternativeName>
        <fullName evidence="8">Phosphohexose isomerase</fullName>
        <shortName evidence="8">PHI</shortName>
    </alternativeName>
</protein>
<comment type="pathway">
    <text evidence="1 8 9">Carbohydrate degradation; glycolysis; D-glyceraldehyde 3-phosphate and glycerone phosphate from D-glucose: step 2/4.</text>
</comment>
<evidence type="ECO:0000256" key="1">
    <source>
        <dbReference type="ARBA" id="ARBA00004926"/>
    </source>
</evidence>
<dbReference type="OrthoDB" id="140919at2"/>
<keyword evidence="6 8" id="KW-0413">Isomerase</keyword>
<dbReference type="UniPathway" id="UPA00138"/>
<evidence type="ECO:0000256" key="8">
    <source>
        <dbReference type="HAMAP-Rule" id="MF_00473"/>
    </source>
</evidence>
<dbReference type="PANTHER" id="PTHR11469">
    <property type="entry name" value="GLUCOSE-6-PHOSPHATE ISOMERASE"/>
    <property type="match status" value="1"/>
</dbReference>
<dbReference type="GO" id="GO:0005829">
    <property type="term" value="C:cytosol"/>
    <property type="evidence" value="ECO:0007669"/>
    <property type="project" value="TreeGrafter"/>
</dbReference>
<dbReference type="InterPro" id="IPR046348">
    <property type="entry name" value="SIS_dom_sf"/>
</dbReference>
<dbReference type="PANTHER" id="PTHR11469:SF1">
    <property type="entry name" value="GLUCOSE-6-PHOSPHATE ISOMERASE"/>
    <property type="match status" value="1"/>
</dbReference>
<dbReference type="AlphaFoldDB" id="A0A2P2DFG5"/>
<comment type="pathway">
    <text evidence="8">Carbohydrate biosynthesis; gluconeogenesis.</text>
</comment>
<dbReference type="NCBIfam" id="NF010697">
    <property type="entry name" value="PRK14097.1"/>
    <property type="match status" value="1"/>
</dbReference>
<dbReference type="InterPro" id="IPR035482">
    <property type="entry name" value="SIS_PGI_2"/>
</dbReference>
<dbReference type="FunFam" id="3.40.50.10490:FF:000016">
    <property type="entry name" value="Glucose-6-phosphate isomerase"/>
    <property type="match status" value="1"/>
</dbReference>
<dbReference type="GO" id="GO:0048029">
    <property type="term" value="F:monosaccharide binding"/>
    <property type="evidence" value="ECO:0007669"/>
    <property type="project" value="TreeGrafter"/>
</dbReference>
<name>A0A2P2DFG5_9LEPT</name>
<dbReference type="GO" id="GO:0006094">
    <property type="term" value="P:gluconeogenesis"/>
    <property type="evidence" value="ECO:0007669"/>
    <property type="project" value="UniProtKB-UniRule"/>
</dbReference>
<comment type="caution">
    <text evidence="8">Lacks conserved residue(s) required for the propagation of feature annotation.</text>
</comment>
<dbReference type="Pfam" id="PF00342">
    <property type="entry name" value="PGI"/>
    <property type="match status" value="1"/>
</dbReference>
<dbReference type="InterPro" id="IPR035476">
    <property type="entry name" value="SIS_PGI_1"/>
</dbReference>
<sequence length="450" mass="50054">MSNLKISDRFVKPFLPQNHLEKELERAETARQTVLNRTGLGKEFLGWVNLPSQTNSEELQAIRKAAETIQSHSQYLVVVGIGGSYLGARAVIEALTPEFSHPETQKKTVKILYAGHHLDADYHFRLLAFLENKEFSVNVISKSGTTTEPAIAFRLLLSLLERKYGKENIKNRVFATTDKSKGALKHLADEYGFPTFVIPDDVGGRYSVFTPVGLLPIAAAGFSINKLIDGAKQMESNLKSTTSKESNLASLYAAMRNGLYGLGKTTEIFVSYQPTLNYLAEWWKQLFGESEGKNGKGIFPASVQFTTDLHSMGQYIQDGERKLMETVIKIETPKQDVYLTEKTDDNDGLNYLAGKKLSEVNQSAILGTLIAHKDGGVPCIEIILPTINEEVLGELIYFYEFACAISGYMLGVNPFDQPGVEDYKNNMFALLGKKGYEKRKEEILSHIGPT</sequence>
<dbReference type="Proteomes" id="UP000245206">
    <property type="component" value="Unassembled WGS sequence"/>
</dbReference>
<evidence type="ECO:0000256" key="9">
    <source>
        <dbReference type="RuleBase" id="RU000612"/>
    </source>
</evidence>
<comment type="caution">
    <text evidence="10">The sequence shown here is derived from an EMBL/GenBank/DDBJ whole genome shotgun (WGS) entry which is preliminary data.</text>
</comment>
<dbReference type="SUPFAM" id="SSF53697">
    <property type="entry name" value="SIS domain"/>
    <property type="match status" value="1"/>
</dbReference>
<evidence type="ECO:0000256" key="2">
    <source>
        <dbReference type="ARBA" id="ARBA00006604"/>
    </source>
</evidence>
<dbReference type="PROSITE" id="PS00174">
    <property type="entry name" value="P_GLUCOSE_ISOMERASE_2"/>
    <property type="match status" value="1"/>
</dbReference>
<keyword evidence="5 8" id="KW-0324">Glycolysis</keyword>
<keyword evidence="11" id="KW-1185">Reference proteome</keyword>
<feature type="active site" description="Proton donor" evidence="8">
    <location>
        <position position="289"/>
    </location>
</feature>
<dbReference type="PROSITE" id="PS51463">
    <property type="entry name" value="P_GLUCOSE_ISOMERASE_3"/>
    <property type="match status" value="1"/>
</dbReference>
<comment type="similarity">
    <text evidence="2 8 9">Belongs to the GPI family.</text>
</comment>
<comment type="function">
    <text evidence="8">Catalyzes the reversible isomerization of glucose-6-phosphate to fructose-6-phosphate.</text>
</comment>
<evidence type="ECO:0000256" key="5">
    <source>
        <dbReference type="ARBA" id="ARBA00023152"/>
    </source>
</evidence>
<evidence type="ECO:0000256" key="4">
    <source>
        <dbReference type="ARBA" id="ARBA00022490"/>
    </source>
</evidence>
<dbReference type="InterPro" id="IPR018189">
    <property type="entry name" value="Phosphoglucose_isomerase_CS"/>
</dbReference>
<evidence type="ECO:0000256" key="6">
    <source>
        <dbReference type="ARBA" id="ARBA00023235"/>
    </source>
</evidence>
<evidence type="ECO:0000313" key="11">
    <source>
        <dbReference type="Proteomes" id="UP000245206"/>
    </source>
</evidence>
<dbReference type="UniPathway" id="UPA00109">
    <property type="reaction ID" value="UER00181"/>
</dbReference>
<comment type="catalytic activity">
    <reaction evidence="7 8 9">
        <text>alpha-D-glucose 6-phosphate = beta-D-fructose 6-phosphate</text>
        <dbReference type="Rhea" id="RHEA:11816"/>
        <dbReference type="ChEBI" id="CHEBI:57634"/>
        <dbReference type="ChEBI" id="CHEBI:58225"/>
        <dbReference type="EC" id="5.3.1.9"/>
    </reaction>
</comment>
<evidence type="ECO:0000256" key="7">
    <source>
        <dbReference type="ARBA" id="ARBA00029321"/>
    </source>
</evidence>
<dbReference type="InterPro" id="IPR001672">
    <property type="entry name" value="G6P_Isomerase"/>
</dbReference>
<dbReference type="EC" id="5.3.1.9" evidence="8"/>
<dbReference type="GO" id="GO:0006096">
    <property type="term" value="P:glycolytic process"/>
    <property type="evidence" value="ECO:0007669"/>
    <property type="project" value="UniProtKB-UniRule"/>
</dbReference>